<dbReference type="AlphaFoldDB" id="A0A811L899"/>
<comment type="caution">
    <text evidence="1">The sequence shown here is derived from an EMBL/GenBank/DDBJ whole genome shotgun (WGS) entry which is preliminary data.</text>
</comment>
<reference evidence="1" key="1">
    <citation type="submission" date="2020-09" db="EMBL/GenBank/DDBJ databases">
        <authorList>
            <person name="Kikuchi T."/>
        </authorList>
    </citation>
    <scope>NUCLEOTIDE SEQUENCE</scope>
    <source>
        <strain evidence="1">SH1</strain>
    </source>
</reference>
<accession>A0A811L899</accession>
<gene>
    <name evidence="1" type="ORF">BOKJ2_LOCUS11607</name>
</gene>
<sequence length="67" mass="7280">MFFTDNAQKSEIPATIIMGENFTSNGFSAQCGVVAPPPLPRCSSFELPLTEPAPYVGHNFGNSSSWW</sequence>
<dbReference type="EMBL" id="CAJFCW020000005">
    <property type="protein sequence ID" value="CAG9120973.1"/>
    <property type="molecule type" value="Genomic_DNA"/>
</dbReference>
<dbReference type="Proteomes" id="UP000783686">
    <property type="component" value="Unassembled WGS sequence"/>
</dbReference>
<evidence type="ECO:0000313" key="2">
    <source>
        <dbReference type="Proteomes" id="UP000614601"/>
    </source>
</evidence>
<protein>
    <submittedName>
        <fullName evidence="1">Uncharacterized protein</fullName>
    </submittedName>
</protein>
<dbReference type="Proteomes" id="UP000614601">
    <property type="component" value="Unassembled WGS sequence"/>
</dbReference>
<keyword evidence="2" id="KW-1185">Reference proteome</keyword>
<organism evidence="1 2">
    <name type="scientific">Bursaphelenchus okinawaensis</name>
    <dbReference type="NCBI Taxonomy" id="465554"/>
    <lineage>
        <taxon>Eukaryota</taxon>
        <taxon>Metazoa</taxon>
        <taxon>Ecdysozoa</taxon>
        <taxon>Nematoda</taxon>
        <taxon>Chromadorea</taxon>
        <taxon>Rhabditida</taxon>
        <taxon>Tylenchina</taxon>
        <taxon>Tylenchomorpha</taxon>
        <taxon>Aphelenchoidea</taxon>
        <taxon>Aphelenchoididae</taxon>
        <taxon>Bursaphelenchus</taxon>
    </lineage>
</organism>
<dbReference type="OrthoDB" id="10332374at2759"/>
<name>A0A811L899_9BILA</name>
<proteinExistence type="predicted"/>
<dbReference type="EMBL" id="CAJFDH010000005">
    <property type="protein sequence ID" value="CAD5225496.1"/>
    <property type="molecule type" value="Genomic_DNA"/>
</dbReference>
<evidence type="ECO:0000313" key="1">
    <source>
        <dbReference type="EMBL" id="CAD5225496.1"/>
    </source>
</evidence>